<dbReference type="InterPro" id="IPR020051">
    <property type="entry name" value="SagB-type_dehydrogenase"/>
</dbReference>
<proteinExistence type="predicted"/>
<dbReference type="PANTHER" id="PTHR43745">
    <property type="entry name" value="NITROREDUCTASE MJ1384-RELATED"/>
    <property type="match status" value="1"/>
</dbReference>
<name>A0A1G6J028_9BACL</name>
<gene>
    <name evidence="2" type="ORF">SAMN04488112_10399</name>
</gene>
<feature type="domain" description="Nitroreductase" evidence="1">
    <location>
        <begin position="136"/>
        <end position="281"/>
    </location>
</feature>
<dbReference type="AlphaFoldDB" id="A0A1G6J028"/>
<keyword evidence="3" id="KW-1185">Reference proteome</keyword>
<dbReference type="OrthoDB" id="9801593at2"/>
<sequence length="286" mass="31907">MNDDEDKKEYRLKPGVRVCPTTEGWEFSLGETKVLLEEKGGASVPAVRQLLEKSLLQAEPQSPLKWVHEATAWPPIVSRHLNSSRVTNQQGMIHLRAGDLPDRSLASTLVARRSPNKMRPLPQGTVCELGVYLKWAVGSDEDDRRMYPSAGPLYPNRIFVLNRQMESLEPGLYEYLSQGHVLFPCEPDGEVEKALVQPDMEFSFCLIIAVDLTRAEEGYGFRGIRFCLMEAGHMMQNLQLVAQAMDWDAAPIGGFRDRQAANILGKAGAELAPLYLVPVGKASERE</sequence>
<dbReference type="Pfam" id="PF00881">
    <property type="entry name" value="Nitroreductase"/>
    <property type="match status" value="1"/>
</dbReference>
<dbReference type="InterPro" id="IPR029479">
    <property type="entry name" value="Nitroreductase"/>
</dbReference>
<evidence type="ECO:0000313" key="3">
    <source>
        <dbReference type="Proteomes" id="UP000199387"/>
    </source>
</evidence>
<dbReference type="GO" id="GO:0016491">
    <property type="term" value="F:oxidoreductase activity"/>
    <property type="evidence" value="ECO:0007669"/>
    <property type="project" value="InterPro"/>
</dbReference>
<dbReference type="NCBIfam" id="TIGR03605">
    <property type="entry name" value="antibiot_sagB"/>
    <property type="match status" value="1"/>
</dbReference>
<evidence type="ECO:0000259" key="1">
    <source>
        <dbReference type="Pfam" id="PF00881"/>
    </source>
</evidence>
<dbReference type="RefSeq" id="WP_091566506.1">
    <property type="nucleotide sequence ID" value="NZ_FMZA01000003.1"/>
</dbReference>
<dbReference type="SUPFAM" id="SSF55469">
    <property type="entry name" value="FMN-dependent nitroreductase-like"/>
    <property type="match status" value="1"/>
</dbReference>
<reference evidence="2 3" key="1">
    <citation type="submission" date="2016-10" db="EMBL/GenBank/DDBJ databases">
        <authorList>
            <person name="de Groot N.N."/>
        </authorList>
    </citation>
    <scope>NUCLEOTIDE SEQUENCE [LARGE SCALE GENOMIC DNA]</scope>
    <source>
        <strain evidence="2 3">DSM 45514</strain>
    </source>
</reference>
<protein>
    <submittedName>
        <fullName evidence="2">SagB-type dehydrogenase domain-containing protein</fullName>
    </submittedName>
</protein>
<dbReference type="STRING" id="1236220.SAMN04488112_10399"/>
<dbReference type="InterPro" id="IPR052544">
    <property type="entry name" value="Bacteriocin_Proc_Enz"/>
</dbReference>
<dbReference type="InterPro" id="IPR000415">
    <property type="entry name" value="Nitroreductase-like"/>
</dbReference>
<dbReference type="CDD" id="cd02142">
    <property type="entry name" value="McbC_SagB-like_oxidoreductase"/>
    <property type="match status" value="1"/>
</dbReference>
<dbReference type="Proteomes" id="UP000199387">
    <property type="component" value="Unassembled WGS sequence"/>
</dbReference>
<dbReference type="EMBL" id="FMZA01000003">
    <property type="protein sequence ID" value="SDC11406.1"/>
    <property type="molecule type" value="Genomic_DNA"/>
</dbReference>
<evidence type="ECO:0000313" key="2">
    <source>
        <dbReference type="EMBL" id="SDC11406.1"/>
    </source>
</evidence>
<dbReference type="PANTHER" id="PTHR43745:SF2">
    <property type="entry name" value="NITROREDUCTASE MJ1384-RELATED"/>
    <property type="match status" value="1"/>
</dbReference>
<organism evidence="2 3">
    <name type="scientific">Melghirimyces thermohalophilus</name>
    <dbReference type="NCBI Taxonomy" id="1236220"/>
    <lineage>
        <taxon>Bacteria</taxon>
        <taxon>Bacillati</taxon>
        <taxon>Bacillota</taxon>
        <taxon>Bacilli</taxon>
        <taxon>Bacillales</taxon>
        <taxon>Thermoactinomycetaceae</taxon>
        <taxon>Melghirimyces</taxon>
    </lineage>
</organism>
<accession>A0A1G6J028</accession>
<dbReference type="Gene3D" id="3.40.109.10">
    <property type="entry name" value="NADH Oxidase"/>
    <property type="match status" value="1"/>
</dbReference>